<dbReference type="KEGG" id="naer:MJ1_0197"/>
<evidence type="ECO:0000256" key="2">
    <source>
        <dbReference type="SAM" id="MobiDB-lite"/>
    </source>
</evidence>
<accession>A0A915SK11</accession>
<evidence type="ECO:0000313" key="4">
    <source>
        <dbReference type="EMBL" id="BBL45368.1"/>
    </source>
</evidence>
<dbReference type="Pfam" id="PF04659">
    <property type="entry name" value="Arch_fla_DE"/>
    <property type="match status" value="1"/>
</dbReference>
<protein>
    <submittedName>
        <fullName evidence="4">Flagella protein</fullName>
    </submittedName>
</protein>
<dbReference type="AlphaFoldDB" id="A0A915SK11"/>
<dbReference type="PANTHER" id="PTHR40698:SF1">
    <property type="entry name" value="FLAGELLA-RELATED PROTEIN D-RELATED"/>
    <property type="match status" value="1"/>
</dbReference>
<organism evidence="4 5">
    <name type="scientific">Nanobdella aerobiophila</name>
    <dbReference type="NCBI Taxonomy" id="2586965"/>
    <lineage>
        <taxon>Archaea</taxon>
        <taxon>Nanobdellota</taxon>
        <taxon>Nanobdellia</taxon>
        <taxon>Nanobdellales</taxon>
        <taxon>Nanobdellaceae</taxon>
        <taxon>Nanobdella</taxon>
    </lineage>
</organism>
<dbReference type="InterPro" id="IPR052494">
    <property type="entry name" value="Flagella_assembly_related"/>
</dbReference>
<dbReference type="GeneID" id="74568148"/>
<dbReference type="EMBL" id="AP019769">
    <property type="protein sequence ID" value="BBL45368.1"/>
    <property type="molecule type" value="Genomic_DNA"/>
</dbReference>
<dbReference type="GO" id="GO:0097588">
    <property type="term" value="P:archaeal or bacterial-type flagellum-dependent cell motility"/>
    <property type="evidence" value="ECO:0007669"/>
    <property type="project" value="InterPro"/>
</dbReference>
<dbReference type="Proteomes" id="UP001055553">
    <property type="component" value="Chromosome"/>
</dbReference>
<gene>
    <name evidence="4" type="ORF">MJ1_0197</name>
</gene>
<feature type="region of interest" description="Disordered" evidence="2">
    <location>
        <begin position="1"/>
        <end position="26"/>
    </location>
</feature>
<name>A0A915SK11_9ARCH</name>
<dbReference type="SMR" id="A0A915SK11"/>
<keyword evidence="5" id="KW-1185">Reference proteome</keyword>
<evidence type="ECO:0000259" key="3">
    <source>
        <dbReference type="Pfam" id="PF04659"/>
    </source>
</evidence>
<keyword evidence="4" id="KW-0966">Cell projection</keyword>
<keyword evidence="1" id="KW-0175">Coiled coil</keyword>
<feature type="coiled-coil region" evidence="1">
    <location>
        <begin position="36"/>
        <end position="63"/>
    </location>
</feature>
<proteinExistence type="predicted"/>
<dbReference type="Gene3D" id="1.20.5.340">
    <property type="match status" value="1"/>
</dbReference>
<evidence type="ECO:0000313" key="5">
    <source>
        <dbReference type="Proteomes" id="UP001055553"/>
    </source>
</evidence>
<feature type="domain" description="Archaeal flagella protein FlaD/E" evidence="3">
    <location>
        <begin position="131"/>
        <end position="215"/>
    </location>
</feature>
<dbReference type="RefSeq" id="WP_258393405.1">
    <property type="nucleotide sequence ID" value="NZ_AP019769.1"/>
</dbReference>
<reference evidence="5" key="1">
    <citation type="journal article" date="2022" name="Int. J. Syst. Evol. Microbiol.">
        <title>Nanobdella aerobiophila gen. nov., sp. nov., a thermoacidophilic, obligate ectosymbiotic archaeon, and proposal of Nanobdellaceae fam. nov., Nanobdellales ord. nov. and Nanobdellia class. nov.</title>
        <authorList>
            <person name="Kato S."/>
            <person name="Ogasawara A."/>
            <person name="Itoh T."/>
            <person name="Sakai H.D."/>
            <person name="Shimizu M."/>
            <person name="Yuki M."/>
            <person name="Kaneko M."/>
            <person name="Takashina T."/>
            <person name="Ohkuma M."/>
        </authorList>
    </citation>
    <scope>NUCLEOTIDE SEQUENCE [LARGE SCALE GENOMIC DNA]</scope>
    <source>
        <strain evidence="5">MJ1</strain>
    </source>
</reference>
<sequence>MNIFSSIFKKKSEKGPETIKTPEVPAQNQMSYNSEIKNISSSIEGLAKSVRELENTVSDTINKISDISSKVESNQSEISSIKNNMEKVFSIYEILVKNYNPFIQDEEREEKQIEPVNTSQDSVKIDSNDLPLDKISDNPTVASILIGWLSYLIKKSNDEEVDKALDYYEEINWITEKVKIKLKEYLNGLIDIEGENKKLTPMDHIVSLYIISKLSKLKSESNIERLKDLYGELIEKGYISPIKR</sequence>
<dbReference type="InterPro" id="IPR006752">
    <property type="entry name" value="Arch_fla_DE"/>
</dbReference>
<keyword evidence="4" id="KW-0282">Flagellum</keyword>
<dbReference type="PANTHER" id="PTHR40698">
    <property type="entry name" value="FLAGELLA-RELATED PROTEIN E-RELATED-RELATED"/>
    <property type="match status" value="1"/>
</dbReference>
<evidence type="ECO:0000256" key="1">
    <source>
        <dbReference type="SAM" id="Coils"/>
    </source>
</evidence>
<keyword evidence="4" id="KW-0969">Cilium</keyword>